<dbReference type="Proteomes" id="UP000276133">
    <property type="component" value="Unassembled WGS sequence"/>
</dbReference>
<keyword evidence="1" id="KW-1133">Transmembrane helix</keyword>
<proteinExistence type="predicted"/>
<evidence type="ECO:0000313" key="2">
    <source>
        <dbReference type="EMBL" id="RNA18350.1"/>
    </source>
</evidence>
<keyword evidence="1" id="KW-0472">Membrane</keyword>
<reference evidence="2 3" key="1">
    <citation type="journal article" date="2018" name="Sci. Rep.">
        <title>Genomic signatures of local adaptation to the degree of environmental predictability in rotifers.</title>
        <authorList>
            <person name="Franch-Gras L."/>
            <person name="Hahn C."/>
            <person name="Garcia-Roger E.M."/>
            <person name="Carmona M.J."/>
            <person name="Serra M."/>
            <person name="Gomez A."/>
        </authorList>
    </citation>
    <scope>NUCLEOTIDE SEQUENCE [LARGE SCALE GENOMIC DNA]</scope>
    <source>
        <strain evidence="2">HYR1</strain>
    </source>
</reference>
<name>A0A3M7R439_BRAPC</name>
<evidence type="ECO:0000256" key="1">
    <source>
        <dbReference type="SAM" id="Phobius"/>
    </source>
</evidence>
<organism evidence="2 3">
    <name type="scientific">Brachionus plicatilis</name>
    <name type="common">Marine rotifer</name>
    <name type="synonym">Brachionus muelleri</name>
    <dbReference type="NCBI Taxonomy" id="10195"/>
    <lineage>
        <taxon>Eukaryota</taxon>
        <taxon>Metazoa</taxon>
        <taxon>Spiralia</taxon>
        <taxon>Gnathifera</taxon>
        <taxon>Rotifera</taxon>
        <taxon>Eurotatoria</taxon>
        <taxon>Monogononta</taxon>
        <taxon>Pseudotrocha</taxon>
        <taxon>Ploima</taxon>
        <taxon>Brachionidae</taxon>
        <taxon>Brachionus</taxon>
    </lineage>
</organism>
<comment type="caution">
    <text evidence="2">The sequence shown here is derived from an EMBL/GenBank/DDBJ whole genome shotgun (WGS) entry which is preliminary data.</text>
</comment>
<protein>
    <submittedName>
        <fullName evidence="2">Uncharacterized protein</fullName>
    </submittedName>
</protein>
<keyword evidence="3" id="KW-1185">Reference proteome</keyword>
<gene>
    <name evidence="2" type="ORF">BpHYR1_015467</name>
</gene>
<feature type="transmembrane region" description="Helical" evidence="1">
    <location>
        <begin position="65"/>
        <end position="86"/>
    </location>
</feature>
<accession>A0A3M7R439</accession>
<keyword evidence="1" id="KW-0812">Transmembrane</keyword>
<evidence type="ECO:0000313" key="3">
    <source>
        <dbReference type="Proteomes" id="UP000276133"/>
    </source>
</evidence>
<sequence>MESFNGKNTAKNLYKMFDWVKKTQYLIFPGNDILNFFEGLLLLQRILKKLKLLFAREKVFFRVKFDFLFVQILISFFSGHVIRAIINK</sequence>
<dbReference type="AlphaFoldDB" id="A0A3M7R439"/>
<feature type="transmembrane region" description="Helical" evidence="1">
    <location>
        <begin position="25"/>
        <end position="44"/>
    </location>
</feature>
<dbReference type="EMBL" id="REGN01004257">
    <property type="protein sequence ID" value="RNA18350.1"/>
    <property type="molecule type" value="Genomic_DNA"/>
</dbReference>